<evidence type="ECO:0000313" key="3">
    <source>
        <dbReference type="Proteomes" id="UP000579250"/>
    </source>
</evidence>
<evidence type="ECO:0000313" key="2">
    <source>
        <dbReference type="EMBL" id="NKZ07202.1"/>
    </source>
</evidence>
<accession>A0A846Z7J6</accession>
<dbReference type="Proteomes" id="UP000579250">
    <property type="component" value="Unassembled WGS sequence"/>
</dbReference>
<reference evidence="2 3" key="1">
    <citation type="submission" date="2020-04" db="EMBL/GenBank/DDBJ databases">
        <title>MicrobeNet Type strains.</title>
        <authorList>
            <person name="Nicholson A.C."/>
        </authorList>
    </citation>
    <scope>NUCLEOTIDE SEQUENCE [LARGE SCALE GENOMIC DNA]</scope>
    <source>
        <strain evidence="2 3">ATCC BAA-277</strain>
    </source>
</reference>
<name>A0A846Z7J6_9ACTN</name>
<gene>
    <name evidence="2" type="ORF">HGB48_26170</name>
</gene>
<feature type="domain" description="SnoaL-like" evidence="1">
    <location>
        <begin position="20"/>
        <end position="138"/>
    </location>
</feature>
<comment type="caution">
    <text evidence="2">The sequence shown here is derived from an EMBL/GenBank/DDBJ whole genome shotgun (WGS) entry which is preliminary data.</text>
</comment>
<dbReference type="Gene3D" id="3.10.450.50">
    <property type="match status" value="1"/>
</dbReference>
<protein>
    <submittedName>
        <fullName evidence="2">Nuclear transport factor 2 family protein</fullName>
    </submittedName>
</protein>
<dbReference type="AlphaFoldDB" id="A0A846Z7J6"/>
<organism evidence="2 3">
    <name type="scientific">Actinomadura latina</name>
    <dbReference type="NCBI Taxonomy" id="163603"/>
    <lineage>
        <taxon>Bacteria</taxon>
        <taxon>Bacillati</taxon>
        <taxon>Actinomycetota</taxon>
        <taxon>Actinomycetes</taxon>
        <taxon>Streptosporangiales</taxon>
        <taxon>Thermomonosporaceae</taxon>
        <taxon>Actinomadura</taxon>
    </lineage>
</organism>
<keyword evidence="3" id="KW-1185">Reference proteome</keyword>
<dbReference type="CDD" id="cd00531">
    <property type="entry name" value="NTF2_like"/>
    <property type="match status" value="1"/>
</dbReference>
<dbReference type="RefSeq" id="WP_083947116.1">
    <property type="nucleotide sequence ID" value="NZ_JAAXPI010000049.1"/>
</dbReference>
<dbReference type="EMBL" id="JAAXPI010000049">
    <property type="protein sequence ID" value="NKZ07202.1"/>
    <property type="molecule type" value="Genomic_DNA"/>
</dbReference>
<dbReference type="Pfam" id="PF13577">
    <property type="entry name" value="SnoaL_4"/>
    <property type="match status" value="1"/>
</dbReference>
<proteinExistence type="predicted"/>
<dbReference type="SUPFAM" id="SSF54427">
    <property type="entry name" value="NTF2-like"/>
    <property type="match status" value="1"/>
</dbReference>
<dbReference type="InterPro" id="IPR032710">
    <property type="entry name" value="NTF2-like_dom_sf"/>
</dbReference>
<evidence type="ECO:0000259" key="1">
    <source>
        <dbReference type="Pfam" id="PF13577"/>
    </source>
</evidence>
<sequence length="155" mass="17372">MEHAPKPPATPVAPATWIALNELITRHAWVLDHGDPRDLGSLYTEDGSLIGLEEPLVGRAAIDRWALERAEITDRTSRHVHTNVRITVDDDGVHHGLMTTLLFRHDGEGPGPTTPFIVNDYQDTYQQESDGTWLIAKRVMRRVFIDGSRIGGTFR</sequence>
<dbReference type="InterPro" id="IPR037401">
    <property type="entry name" value="SnoaL-like"/>
</dbReference>